<keyword evidence="5" id="KW-1185">Reference proteome</keyword>
<proteinExistence type="predicted"/>
<protein>
    <recommendedName>
        <fullName evidence="3">TBC1 domain-containing protein</fullName>
    </recommendedName>
</protein>
<accession>A0A401SFR8</accession>
<keyword evidence="1" id="KW-0175">Coiled coil</keyword>
<dbReference type="PANTHER" id="PTHR36290">
    <property type="entry name" value="RIKEN CDNA D630039A03 GENE"/>
    <property type="match status" value="1"/>
</dbReference>
<name>A0A401SFR8_CHIPU</name>
<gene>
    <name evidence="4" type="ORF">chiPu_0007694</name>
</gene>
<dbReference type="OrthoDB" id="9935880at2759"/>
<evidence type="ECO:0000259" key="3">
    <source>
        <dbReference type="Pfam" id="PF15733"/>
    </source>
</evidence>
<evidence type="ECO:0000313" key="5">
    <source>
        <dbReference type="Proteomes" id="UP000287033"/>
    </source>
</evidence>
<dbReference type="Pfam" id="PF15733">
    <property type="entry name" value="DUF4682"/>
    <property type="match status" value="1"/>
</dbReference>
<dbReference type="PANTHER" id="PTHR36290:SF1">
    <property type="entry name" value="RIKEN CDNA D630039A03 GENE"/>
    <property type="match status" value="1"/>
</dbReference>
<evidence type="ECO:0000256" key="1">
    <source>
        <dbReference type="SAM" id="Coils"/>
    </source>
</evidence>
<dbReference type="InterPro" id="IPR032738">
    <property type="entry name" value="Tbc1d30_C"/>
</dbReference>
<dbReference type="OMA" id="MVNAVWI"/>
<feature type="region of interest" description="Disordered" evidence="2">
    <location>
        <begin position="171"/>
        <end position="199"/>
    </location>
</feature>
<evidence type="ECO:0000313" key="4">
    <source>
        <dbReference type="EMBL" id="GCC29256.1"/>
    </source>
</evidence>
<feature type="coiled-coil region" evidence="1">
    <location>
        <begin position="68"/>
        <end position="95"/>
    </location>
</feature>
<dbReference type="Proteomes" id="UP000287033">
    <property type="component" value="Unassembled WGS sequence"/>
</dbReference>
<feature type="region of interest" description="Disordered" evidence="2">
    <location>
        <begin position="278"/>
        <end position="298"/>
    </location>
</feature>
<comment type="caution">
    <text evidence="4">The sequence shown here is derived from an EMBL/GenBank/DDBJ whole genome shotgun (WGS) entry which is preliminary data.</text>
</comment>
<dbReference type="AlphaFoldDB" id="A0A401SFR8"/>
<dbReference type="EMBL" id="BEZZ01000243">
    <property type="protein sequence ID" value="GCC29256.1"/>
    <property type="molecule type" value="Genomic_DNA"/>
</dbReference>
<organism evidence="4 5">
    <name type="scientific">Chiloscyllium punctatum</name>
    <name type="common">Brownbanded bambooshark</name>
    <name type="synonym">Hemiscyllium punctatum</name>
    <dbReference type="NCBI Taxonomy" id="137246"/>
    <lineage>
        <taxon>Eukaryota</taxon>
        <taxon>Metazoa</taxon>
        <taxon>Chordata</taxon>
        <taxon>Craniata</taxon>
        <taxon>Vertebrata</taxon>
        <taxon>Chondrichthyes</taxon>
        <taxon>Elasmobranchii</taxon>
        <taxon>Galeomorphii</taxon>
        <taxon>Galeoidea</taxon>
        <taxon>Orectolobiformes</taxon>
        <taxon>Hemiscylliidae</taxon>
        <taxon>Chiloscyllium</taxon>
    </lineage>
</organism>
<evidence type="ECO:0000256" key="2">
    <source>
        <dbReference type="SAM" id="MobiDB-lite"/>
    </source>
</evidence>
<feature type="domain" description="TBC1" evidence="3">
    <location>
        <begin position="75"/>
        <end position="191"/>
    </location>
</feature>
<sequence>MNLPLWPLSHQPCVFADFKQTRMFLSSCCPKLTCVWQQMVRGKVYLAQTVNRRNYPVAKYQQSGSREDKSLLMDINELEEQYDSIRQKQKEQTHVVFKTGKSKHESGLFFKLQVKTVSVNCTVTNPKAFEEHLPVNNVTLDFPNKDYVQDGETSWRTHLDIYRVLQAQNTGQKSHLQANKEPDDQNQQPPSMSKKGLLNKDRTKLYNCKGASGEVTTHITCKPNELKATHSFTNRNHCIPKINKRFSFPNERSSIWSSKNGLLTKIVPVAIKGNHYPFPQMKTPRKSDTAKNLGLYAK</sequence>
<reference evidence="4 5" key="1">
    <citation type="journal article" date="2018" name="Nat. Ecol. Evol.">
        <title>Shark genomes provide insights into elasmobranch evolution and the origin of vertebrates.</title>
        <authorList>
            <person name="Hara Y"/>
            <person name="Yamaguchi K"/>
            <person name="Onimaru K"/>
            <person name="Kadota M"/>
            <person name="Koyanagi M"/>
            <person name="Keeley SD"/>
            <person name="Tatsumi K"/>
            <person name="Tanaka K"/>
            <person name="Motone F"/>
            <person name="Kageyama Y"/>
            <person name="Nozu R"/>
            <person name="Adachi N"/>
            <person name="Nishimura O"/>
            <person name="Nakagawa R"/>
            <person name="Tanegashima C"/>
            <person name="Kiyatake I"/>
            <person name="Matsumoto R"/>
            <person name="Murakumo K"/>
            <person name="Nishida K"/>
            <person name="Terakita A"/>
            <person name="Kuratani S"/>
            <person name="Sato K"/>
            <person name="Hyodo S Kuraku.S."/>
        </authorList>
    </citation>
    <scope>NUCLEOTIDE SEQUENCE [LARGE SCALE GENOMIC DNA]</scope>
</reference>